<name>A0A6G0VR84_APHCR</name>
<accession>A0A6G0VR84</accession>
<dbReference type="Pfam" id="PF05699">
    <property type="entry name" value="Dimer_Tnp_hAT"/>
    <property type="match status" value="1"/>
</dbReference>
<evidence type="ECO:0000313" key="2">
    <source>
        <dbReference type="EMBL" id="KAF0706723.1"/>
    </source>
</evidence>
<dbReference type="AlphaFoldDB" id="A0A6G0VR84"/>
<proteinExistence type="predicted"/>
<dbReference type="InterPro" id="IPR008906">
    <property type="entry name" value="HATC_C_dom"/>
</dbReference>
<sequence length="217" mass="24817">KQKVVPYFSWATLLDPRYKKVAFGVESSVTEAEKSITSEITSLMHNAAETEFEMPTGHVSSVQSTSTSSSSAIALMKQYMNMLYQHMNCNIVEYWRDHESLLHPLSEIALKYIPIMIPATSVPSERIFSKAGQIMSARQNLTDFGPMYNCNLFTILSMFFQYLNDHTCTCEDKFHNRRVTSRYTARLQTSAQCIQGFWFFYTKLLGMVAGFVCNLMV</sequence>
<evidence type="ECO:0000313" key="3">
    <source>
        <dbReference type="Proteomes" id="UP000478052"/>
    </source>
</evidence>
<comment type="caution">
    <text evidence="2">The sequence shown here is derived from an EMBL/GenBank/DDBJ whole genome shotgun (WGS) entry which is preliminary data.</text>
</comment>
<dbReference type="GO" id="GO:0046983">
    <property type="term" value="F:protein dimerization activity"/>
    <property type="evidence" value="ECO:0007669"/>
    <property type="project" value="InterPro"/>
</dbReference>
<dbReference type="EMBL" id="VUJU01012812">
    <property type="protein sequence ID" value="KAF0706723.1"/>
    <property type="molecule type" value="Genomic_DNA"/>
</dbReference>
<evidence type="ECO:0000259" key="1">
    <source>
        <dbReference type="Pfam" id="PF05699"/>
    </source>
</evidence>
<dbReference type="Proteomes" id="UP000478052">
    <property type="component" value="Unassembled WGS sequence"/>
</dbReference>
<feature type="domain" description="HAT C-terminal dimerisation" evidence="1">
    <location>
        <begin position="79"/>
        <end position="140"/>
    </location>
</feature>
<keyword evidence="3" id="KW-1185">Reference proteome</keyword>
<dbReference type="SUPFAM" id="SSF53098">
    <property type="entry name" value="Ribonuclease H-like"/>
    <property type="match status" value="1"/>
</dbReference>
<dbReference type="InterPro" id="IPR012337">
    <property type="entry name" value="RNaseH-like_sf"/>
</dbReference>
<organism evidence="2 3">
    <name type="scientific">Aphis craccivora</name>
    <name type="common">Cowpea aphid</name>
    <dbReference type="NCBI Taxonomy" id="307492"/>
    <lineage>
        <taxon>Eukaryota</taxon>
        <taxon>Metazoa</taxon>
        <taxon>Ecdysozoa</taxon>
        <taxon>Arthropoda</taxon>
        <taxon>Hexapoda</taxon>
        <taxon>Insecta</taxon>
        <taxon>Pterygota</taxon>
        <taxon>Neoptera</taxon>
        <taxon>Paraneoptera</taxon>
        <taxon>Hemiptera</taxon>
        <taxon>Sternorrhyncha</taxon>
        <taxon>Aphidomorpha</taxon>
        <taxon>Aphidoidea</taxon>
        <taxon>Aphididae</taxon>
        <taxon>Aphidini</taxon>
        <taxon>Aphis</taxon>
        <taxon>Aphis</taxon>
    </lineage>
</organism>
<gene>
    <name evidence="2" type="ORF">FWK35_00033367</name>
</gene>
<reference evidence="2 3" key="1">
    <citation type="submission" date="2019-08" db="EMBL/GenBank/DDBJ databases">
        <title>Whole genome of Aphis craccivora.</title>
        <authorList>
            <person name="Voronova N.V."/>
            <person name="Shulinski R.S."/>
            <person name="Bandarenka Y.V."/>
            <person name="Zhorov D.G."/>
            <person name="Warner D."/>
        </authorList>
    </citation>
    <scope>NUCLEOTIDE SEQUENCE [LARGE SCALE GENOMIC DNA]</scope>
    <source>
        <strain evidence="2">180601</strain>
        <tissue evidence="2">Whole Body</tissue>
    </source>
</reference>
<dbReference type="OrthoDB" id="1607513at2759"/>
<protein>
    <submittedName>
        <fullName evidence="2">Zinc finger BED domain-containing protein 1-like</fullName>
    </submittedName>
</protein>
<feature type="non-terminal residue" evidence="2">
    <location>
        <position position="1"/>
    </location>
</feature>